<name>A0ABM8XW45_9BURK</name>
<comment type="caution">
    <text evidence="1">The sequence shown here is derived from an EMBL/GenBank/DDBJ whole genome shotgun (WGS) entry which is preliminary data.</text>
</comment>
<evidence type="ECO:0000313" key="1">
    <source>
        <dbReference type="EMBL" id="CAG9184606.1"/>
    </source>
</evidence>
<dbReference type="EMBL" id="CAJZAI010000025">
    <property type="protein sequence ID" value="CAG9184606.1"/>
    <property type="molecule type" value="Genomic_DNA"/>
</dbReference>
<organism evidence="1 2">
    <name type="scientific">Cupriavidus laharis</name>
    <dbReference type="NCBI Taxonomy" id="151654"/>
    <lineage>
        <taxon>Bacteria</taxon>
        <taxon>Pseudomonadati</taxon>
        <taxon>Pseudomonadota</taxon>
        <taxon>Betaproteobacteria</taxon>
        <taxon>Burkholderiales</taxon>
        <taxon>Burkholderiaceae</taxon>
        <taxon>Cupriavidus</taxon>
    </lineage>
</organism>
<gene>
    <name evidence="1" type="ORF">LMG23992_05284</name>
</gene>
<sequence>MLVDVISGNVSIGWDAVERAAWKPIVEATGFVAED</sequence>
<reference evidence="1 2" key="1">
    <citation type="submission" date="2021-08" db="EMBL/GenBank/DDBJ databases">
        <authorList>
            <person name="Peeters C."/>
        </authorList>
    </citation>
    <scope>NUCLEOTIDE SEQUENCE [LARGE SCALE GENOMIC DNA]</scope>
    <source>
        <strain evidence="1 2">LMG 23992</strain>
    </source>
</reference>
<proteinExistence type="predicted"/>
<keyword evidence="2" id="KW-1185">Reference proteome</keyword>
<protein>
    <submittedName>
        <fullName evidence="1">Uncharacterized protein</fullName>
    </submittedName>
</protein>
<accession>A0ABM8XW45</accession>
<evidence type="ECO:0000313" key="2">
    <source>
        <dbReference type="Proteomes" id="UP000727654"/>
    </source>
</evidence>
<dbReference type="Proteomes" id="UP000727654">
    <property type="component" value="Unassembled WGS sequence"/>
</dbReference>